<evidence type="ECO:0000256" key="1">
    <source>
        <dbReference type="SAM" id="MobiDB-lite"/>
    </source>
</evidence>
<geneLocation type="plasmid" evidence="2">
    <name>pPU_RT811</name>
</geneLocation>
<dbReference type="AlphaFoldDB" id="A0A2P0QFM8"/>
<protein>
    <recommendedName>
        <fullName evidence="3">DUF1173 domain-containing protein</fullName>
    </recommendedName>
</protein>
<dbReference type="Pfam" id="PF06666">
    <property type="entry name" value="DUF1173"/>
    <property type="match status" value="1"/>
</dbReference>
<evidence type="ECO:0008006" key="3">
    <source>
        <dbReference type="Google" id="ProtNLM"/>
    </source>
</evidence>
<sequence>MSDKRYGVTIAHGSSVKQYSEQFQTQASYAAPWKAVLQKAHKQATVSCQCPGTGCRLLAVRHMSDSDSFHLSRYPRTGSEHALDCVYYSPDPDKSGLGSYSKGVVEETSEGDLKVKLTLSLRKKEPADSGQSPKGTGSSSASGKASKPAMTLLGLLHLLWSEAGLNTWSPGMAGKRSLGLVHSRLQDAADRMLASRMRIGDALVIAAGSKGFQSEANERKVKSAIKNNRRLLVIAPLAGHTEDREKTAVRYLTITGFNGVPRMFMDEDIWSTVARRFKRELSAWRQGRKVLAIVQTDQPSEPGKAQALNVALMVVSDEWIPVESSYEALIEVRLREESRRFVKPLRFDSSEDQVFPDFWLMDASVTEYPMEVYGRSDPKYLARKEVKVSYYKTHYGTNWWAWDASSDPKGEAIPAFPSAKHRE</sequence>
<dbReference type="EMBL" id="KX009063">
    <property type="protein sequence ID" value="ARO45195.1"/>
    <property type="molecule type" value="Genomic_DNA"/>
</dbReference>
<feature type="compositionally biased region" description="Low complexity" evidence="1">
    <location>
        <begin position="132"/>
        <end position="145"/>
    </location>
</feature>
<reference evidence="2" key="1">
    <citation type="submission" date="2016-03" db="EMBL/GenBank/DDBJ databases">
        <title>The evolution of Pseudomonas syringae pv. actinidiae in New Zealand.</title>
        <authorList>
            <person name="Taiaroa G."/>
            <person name="Poulter R.T.M."/>
            <person name="Lamont I."/>
            <person name="Stockwell P."/>
            <person name="Butler M.I."/>
        </authorList>
    </citation>
    <scope>NUCLEOTIDE SEQUENCE</scope>
    <source>
        <strain evidence="2">RT811</strain>
        <plasmid evidence="2">pPU_RT811</plasmid>
    </source>
</reference>
<keyword evidence="2" id="KW-0614">Plasmid</keyword>
<feature type="region of interest" description="Disordered" evidence="1">
    <location>
        <begin position="121"/>
        <end position="145"/>
    </location>
</feature>
<organism evidence="2">
    <name type="scientific">Pseudomonas syringae pv. actinidiae</name>
    <dbReference type="NCBI Taxonomy" id="103796"/>
    <lineage>
        <taxon>Bacteria</taxon>
        <taxon>Pseudomonadati</taxon>
        <taxon>Pseudomonadota</taxon>
        <taxon>Gammaproteobacteria</taxon>
        <taxon>Pseudomonadales</taxon>
        <taxon>Pseudomonadaceae</taxon>
        <taxon>Pseudomonas</taxon>
        <taxon>Pseudomonas syringae</taxon>
    </lineage>
</organism>
<name>A0A2P0QFM8_PSESF</name>
<evidence type="ECO:0000313" key="2">
    <source>
        <dbReference type="EMBL" id="ARO45195.1"/>
    </source>
</evidence>
<dbReference type="InterPro" id="IPR009553">
    <property type="entry name" value="DUF1173"/>
</dbReference>
<dbReference type="RefSeq" id="WP_172687413.1">
    <property type="nucleotide sequence ID" value="NZ_KX009063.1"/>
</dbReference>
<accession>A0A2P0QFM8</accession>
<proteinExistence type="predicted"/>